<feature type="compositionally biased region" description="Low complexity" evidence="1">
    <location>
        <begin position="160"/>
        <end position="178"/>
    </location>
</feature>
<sequence>MCLTNHQQLIDFQMQCRNTGVQLGFLGPMGKVWENGSVQVVQGADSLPSECHPRDRLKGALLESIAEIIYIPIYDTAATVSGGVLAVLELMVSSDAHDPQVVANTIACVARILDSLALHLSSSGSGAPCSLPGSGPPSPTPTDRVGSTRRGLPPVMRVSAPAAPQPEAAAADGQARPPRSSSAGRMQRTRSLLVIRPLLC</sequence>
<feature type="region of interest" description="Disordered" evidence="1">
    <location>
        <begin position="126"/>
        <end position="188"/>
    </location>
</feature>
<evidence type="ECO:0000256" key="1">
    <source>
        <dbReference type="SAM" id="MobiDB-lite"/>
    </source>
</evidence>
<organism evidence="2">
    <name type="scientific">Auxenochlorella protothecoides</name>
    <name type="common">Green microalga</name>
    <name type="synonym">Chlorella protothecoides</name>
    <dbReference type="NCBI Taxonomy" id="3075"/>
    <lineage>
        <taxon>Eukaryota</taxon>
        <taxon>Viridiplantae</taxon>
        <taxon>Chlorophyta</taxon>
        <taxon>core chlorophytes</taxon>
        <taxon>Trebouxiophyceae</taxon>
        <taxon>Chlorellales</taxon>
        <taxon>Chlorellaceae</taxon>
        <taxon>Auxenochlorella</taxon>
    </lineage>
</organism>
<dbReference type="AlphaFoldDB" id="A0A1D2A7P9"/>
<reference evidence="2" key="1">
    <citation type="submission" date="2015-08" db="EMBL/GenBank/DDBJ databases">
        <authorList>
            <person name="Babu N.S."/>
            <person name="Beckwith C.J."/>
            <person name="Beseler K.G."/>
            <person name="Brison A."/>
            <person name="Carone J.V."/>
            <person name="Caskin T.P."/>
            <person name="Diamond M."/>
            <person name="Durham M.E."/>
            <person name="Foxe J.M."/>
            <person name="Go M."/>
            <person name="Henderson B.A."/>
            <person name="Jones I.B."/>
            <person name="McGettigan J.A."/>
            <person name="Micheletti S.J."/>
            <person name="Nasrallah M.E."/>
            <person name="Ortiz D."/>
            <person name="Piller C.R."/>
            <person name="Privatt S.R."/>
            <person name="Schneider S.L."/>
            <person name="Sharp S."/>
            <person name="Smith T.C."/>
            <person name="Stanton J.D."/>
            <person name="Ullery H.E."/>
            <person name="Wilson R.J."/>
            <person name="Serrano M.G."/>
            <person name="Buck G."/>
            <person name="Lee V."/>
            <person name="Wang Y."/>
            <person name="Carvalho R."/>
            <person name="Voegtly L."/>
            <person name="Shi R."/>
            <person name="Duckworth R."/>
            <person name="Johnson A."/>
            <person name="Loviza R."/>
            <person name="Walstead R."/>
            <person name="Shah Z."/>
            <person name="Kiflezghi M."/>
            <person name="Wade K."/>
            <person name="Ball S.L."/>
            <person name="Bradley K.W."/>
            <person name="Asai D.J."/>
            <person name="Bowman C.A."/>
            <person name="Russell D.A."/>
            <person name="Pope W.H."/>
            <person name="Jacobs-Sera D."/>
            <person name="Hendrix R.W."/>
            <person name="Hatfull G.F."/>
        </authorList>
    </citation>
    <scope>NUCLEOTIDE SEQUENCE</scope>
</reference>
<protein>
    <submittedName>
        <fullName evidence="2">Uncharacterized protein</fullName>
    </submittedName>
</protein>
<evidence type="ECO:0000313" key="2">
    <source>
        <dbReference type="EMBL" id="JAT74963.1"/>
    </source>
</evidence>
<dbReference type="EMBL" id="GDKF01003659">
    <property type="protein sequence ID" value="JAT74963.1"/>
    <property type="molecule type" value="Transcribed_RNA"/>
</dbReference>
<accession>A0A1D2A7P9</accession>
<name>A0A1D2A7P9_AUXPR</name>
<proteinExistence type="predicted"/>
<gene>
    <name evidence="2" type="ORF">g.6880</name>
</gene>